<keyword evidence="3 5" id="KW-0288">FMN</keyword>
<evidence type="ECO:0000313" key="7">
    <source>
        <dbReference type="EMBL" id="EHR36291.1"/>
    </source>
</evidence>
<evidence type="ECO:0000313" key="8">
    <source>
        <dbReference type="Proteomes" id="UP000004191"/>
    </source>
</evidence>
<reference evidence="7 8" key="1">
    <citation type="submission" date="2012-01" db="EMBL/GenBank/DDBJ databases">
        <title>The Genome Sequence of Helcococcus kunzii ATCC 51366.</title>
        <authorList>
            <consortium name="The Broad Institute Genome Sequencing Platform"/>
            <person name="Earl A."/>
            <person name="Ward D."/>
            <person name="Feldgarden M."/>
            <person name="Gevers D."/>
            <person name="Huys G."/>
            <person name="Young S.K."/>
            <person name="Zeng Q."/>
            <person name="Gargeya S."/>
            <person name="Fitzgerald M."/>
            <person name="Haas B."/>
            <person name="Abouelleil A."/>
            <person name="Alvarado L."/>
            <person name="Arachchi H.M."/>
            <person name="Berlin A."/>
            <person name="Chapman S.B."/>
            <person name="Gearin G."/>
            <person name="Goldberg J."/>
            <person name="Griggs A."/>
            <person name="Gujja S."/>
            <person name="Hansen M."/>
            <person name="Heiman D."/>
            <person name="Howarth C."/>
            <person name="Larimer J."/>
            <person name="Lui A."/>
            <person name="MacDonald P.J.P."/>
            <person name="McCowen C."/>
            <person name="Montmayeur A."/>
            <person name="Murphy C."/>
            <person name="Neiman D."/>
            <person name="Pearson M."/>
            <person name="Priest M."/>
            <person name="Roberts A."/>
            <person name="Saif S."/>
            <person name="Shea T."/>
            <person name="Sisk P."/>
            <person name="Stolte C."/>
            <person name="Sykes S."/>
            <person name="Wortman J."/>
            <person name="Nusbaum C."/>
            <person name="Birren B."/>
        </authorList>
    </citation>
    <scope>NUCLEOTIDE SEQUENCE [LARGE SCALE GENOMIC DNA]</scope>
    <source>
        <strain evidence="7 8">ATCC 51366</strain>
    </source>
</reference>
<evidence type="ECO:0000256" key="5">
    <source>
        <dbReference type="PIRNR" id="PIRNR005426"/>
    </source>
</evidence>
<dbReference type="EMBL" id="AGEI01000002">
    <property type="protein sequence ID" value="EHR36291.1"/>
    <property type="molecule type" value="Genomic_DNA"/>
</dbReference>
<proteinExistence type="inferred from homology"/>
<dbReference type="Gene3D" id="3.40.109.10">
    <property type="entry name" value="NADH Oxidase"/>
    <property type="match status" value="1"/>
</dbReference>
<dbReference type="PATRIC" id="fig|883114.3.peg.46"/>
<name>H3NL35_9FIRM</name>
<dbReference type="GO" id="GO:0016491">
    <property type="term" value="F:oxidoreductase activity"/>
    <property type="evidence" value="ECO:0007669"/>
    <property type="project" value="UniProtKB-UniRule"/>
</dbReference>
<dbReference type="GeneID" id="96998072"/>
<dbReference type="RefSeq" id="WP_005396821.1">
    <property type="nucleotide sequence ID" value="NZ_JH601088.1"/>
</dbReference>
<comment type="similarity">
    <text evidence="1 5">Belongs to the flavin oxidoreductase frp family.</text>
</comment>
<dbReference type="HOGENOM" id="CLU_070764_0_2_9"/>
<dbReference type="InterPro" id="IPR016446">
    <property type="entry name" value="Flavin_OxRdtase_Frp"/>
</dbReference>
<dbReference type="Pfam" id="PF00881">
    <property type="entry name" value="Nitroreductase"/>
    <property type="match status" value="1"/>
</dbReference>
<dbReference type="SUPFAM" id="SSF55469">
    <property type="entry name" value="FMN-dependent nitroreductase-like"/>
    <property type="match status" value="1"/>
</dbReference>
<dbReference type="PANTHER" id="PTHR43425">
    <property type="entry name" value="OXYGEN-INSENSITIVE NADPH NITROREDUCTASE"/>
    <property type="match status" value="1"/>
</dbReference>
<keyword evidence="8" id="KW-1185">Reference proteome</keyword>
<feature type="domain" description="Nitroreductase" evidence="6">
    <location>
        <begin position="12"/>
        <end position="165"/>
    </location>
</feature>
<dbReference type="OrthoDB" id="9775805at2"/>
<dbReference type="STRING" id="883114.HMPREF9709_00046"/>
<sequence>MLTNKTIENMLNHRTIRKWKNKEIPEEIIETLSEVAMRTSTSEGMQLASIIKVKDKEKREKLREVSTQKYLVDAPELWIFVADGYRNHRIFSEQSSERNYTNDADKFFQSFTDAALMAQNVATAAELLGLGIVFFGSILNDPEKTINILELPERTMPVVGLGIGYPDQKPQLKPRMNKKYRIFTDKYKKFDNYREQLKDYDLEMAKYYDLRNDKKPLDKFTEQVYDKYKNQRIKRSKIIRIAEKQGYEF</sequence>
<gene>
    <name evidence="7" type="ORF">HMPREF9709_00046</name>
</gene>
<dbReference type="PIRSF" id="PIRSF005426">
    <property type="entry name" value="Frp"/>
    <property type="match status" value="1"/>
</dbReference>
<dbReference type="InterPro" id="IPR029479">
    <property type="entry name" value="Nitroreductase"/>
</dbReference>
<dbReference type="InterPro" id="IPR000415">
    <property type="entry name" value="Nitroreductase-like"/>
</dbReference>
<dbReference type="eggNOG" id="COG0778">
    <property type="taxonomic scope" value="Bacteria"/>
</dbReference>
<evidence type="ECO:0000256" key="3">
    <source>
        <dbReference type="ARBA" id="ARBA00022643"/>
    </source>
</evidence>
<keyword evidence="5" id="KW-0521">NADP</keyword>
<evidence type="ECO:0000259" key="6">
    <source>
        <dbReference type="Pfam" id="PF00881"/>
    </source>
</evidence>
<comment type="caution">
    <text evidence="7">The sequence shown here is derived from an EMBL/GenBank/DDBJ whole genome shotgun (WGS) entry which is preliminary data.</text>
</comment>
<organism evidence="7 8">
    <name type="scientific">Helcococcus kunzii ATCC 51366</name>
    <dbReference type="NCBI Taxonomy" id="883114"/>
    <lineage>
        <taxon>Bacteria</taxon>
        <taxon>Bacillati</taxon>
        <taxon>Bacillota</taxon>
        <taxon>Tissierellia</taxon>
        <taxon>Tissierellales</taxon>
        <taxon>Peptoniphilaceae</taxon>
        <taxon>Helcococcus</taxon>
    </lineage>
</organism>
<dbReference type="PANTHER" id="PTHR43425:SF2">
    <property type="entry name" value="OXYGEN-INSENSITIVE NADPH NITROREDUCTASE"/>
    <property type="match status" value="1"/>
</dbReference>
<evidence type="ECO:0000256" key="1">
    <source>
        <dbReference type="ARBA" id="ARBA00008366"/>
    </source>
</evidence>
<dbReference type="AlphaFoldDB" id="H3NL35"/>
<accession>H3NL35</accession>
<keyword evidence="2 5" id="KW-0285">Flavoprotein</keyword>
<protein>
    <recommendedName>
        <fullName evidence="6">Nitroreductase domain-containing protein</fullName>
    </recommendedName>
</protein>
<evidence type="ECO:0000256" key="2">
    <source>
        <dbReference type="ARBA" id="ARBA00022630"/>
    </source>
</evidence>
<dbReference type="Proteomes" id="UP000004191">
    <property type="component" value="Unassembled WGS sequence"/>
</dbReference>
<evidence type="ECO:0000256" key="4">
    <source>
        <dbReference type="ARBA" id="ARBA00023002"/>
    </source>
</evidence>
<keyword evidence="4 5" id="KW-0560">Oxidoreductase</keyword>